<dbReference type="GO" id="GO:0015716">
    <property type="term" value="P:organic phosphonate transport"/>
    <property type="evidence" value="ECO:0007669"/>
    <property type="project" value="InterPro"/>
</dbReference>
<dbReference type="GO" id="GO:0019634">
    <property type="term" value="P:organic phosphonate metabolic process"/>
    <property type="evidence" value="ECO:0007669"/>
    <property type="project" value="InterPro"/>
</dbReference>
<gene>
    <name evidence="2" type="ORF">B0H24_101515</name>
    <name evidence="1" type="ORF">BY455_11653</name>
</gene>
<reference evidence="1 4" key="1">
    <citation type="submission" date="2018-02" db="EMBL/GenBank/DDBJ databases">
        <title>Deep subsurface shale carbon reservoir microbial communities from Ohio and West Virginia, USA.</title>
        <authorList>
            <person name="Wrighton K."/>
        </authorList>
    </citation>
    <scope>NUCLEOTIDE SEQUENCE [LARGE SCALE GENOMIC DNA]</scope>
    <source>
        <strain evidence="1 4">UTICA-S1B6</strain>
    </source>
</reference>
<dbReference type="RefSeq" id="WP_104416405.1">
    <property type="nucleotide sequence ID" value="NZ_PTIT01000016.1"/>
</dbReference>
<evidence type="ECO:0000313" key="4">
    <source>
        <dbReference type="Proteomes" id="UP000239648"/>
    </source>
</evidence>
<dbReference type="OrthoDB" id="5615100at2"/>
<proteinExistence type="predicted"/>
<comment type="caution">
    <text evidence="2">The sequence shown here is derived from an EMBL/GenBank/DDBJ whole genome shotgun (WGS) entry which is preliminary data.</text>
</comment>
<dbReference type="Proteomes" id="UP000239446">
    <property type="component" value="Unassembled WGS sequence"/>
</dbReference>
<evidence type="ECO:0000313" key="2">
    <source>
        <dbReference type="EMBL" id="PPK54355.1"/>
    </source>
</evidence>
<dbReference type="Pfam" id="PF06754">
    <property type="entry name" value="PhnG"/>
    <property type="match status" value="1"/>
</dbReference>
<dbReference type="AlphaFoldDB" id="A0A2S6G5U1"/>
<evidence type="ECO:0000313" key="3">
    <source>
        <dbReference type="Proteomes" id="UP000239446"/>
    </source>
</evidence>
<dbReference type="Proteomes" id="UP000239648">
    <property type="component" value="Unassembled WGS sequence"/>
</dbReference>
<sequence>MNNHATEASWPPPRSQWLQYWSAAPAEQAETLAAEIAEHCEVSDVTLPQNGLGLLKLPDSALNDLYFLGEVPVSHAHVEVVAPDGTRSEGGARLLDDRQSLARALAVLDATLADRLPKHEQALDLLNTGRAAVQQTRAERNAILATTRVDFSLLGDGSEDDDE</sequence>
<dbReference type="EMBL" id="PTIT01000016">
    <property type="protein sequence ID" value="PPK51095.1"/>
    <property type="molecule type" value="Genomic_DNA"/>
</dbReference>
<evidence type="ECO:0000313" key="1">
    <source>
        <dbReference type="EMBL" id="PPK51095.1"/>
    </source>
</evidence>
<protein>
    <submittedName>
        <fullName evidence="2">Alpha-D-ribose 1-methylphosphonate 5-triphosphate synthase subunit PhnG</fullName>
    </submittedName>
</protein>
<keyword evidence="4" id="KW-1185">Reference proteome</keyword>
<dbReference type="InterPro" id="IPR009609">
    <property type="entry name" value="Phosphonate_metab_PhnG"/>
</dbReference>
<accession>A0A2S6G5U1</accession>
<reference evidence="2 3" key="2">
    <citation type="submission" date="2018-02" db="EMBL/GenBank/DDBJ databases">
        <title>Subsurface microbial communities from deep shales in Ohio and West Virginia, USA.</title>
        <authorList>
            <person name="Wrighton K."/>
        </authorList>
    </citation>
    <scope>NUCLEOTIDE SEQUENCE [LARGE SCALE GENOMIC DNA]</scope>
    <source>
        <strain evidence="2 3">UTICA-S1B9</strain>
    </source>
</reference>
<dbReference type="EMBL" id="PTIU01000015">
    <property type="protein sequence ID" value="PPK54355.1"/>
    <property type="molecule type" value="Genomic_DNA"/>
</dbReference>
<dbReference type="NCBIfam" id="TIGR03293">
    <property type="entry name" value="PhnG_redo"/>
    <property type="match status" value="1"/>
</dbReference>
<organism evidence="2 3">
    <name type="scientific">Marinobacter persicus</name>
    <dbReference type="NCBI Taxonomy" id="930118"/>
    <lineage>
        <taxon>Bacteria</taxon>
        <taxon>Pseudomonadati</taxon>
        <taxon>Pseudomonadota</taxon>
        <taxon>Gammaproteobacteria</taxon>
        <taxon>Pseudomonadales</taxon>
        <taxon>Marinobacteraceae</taxon>
        <taxon>Marinobacter</taxon>
    </lineage>
</organism>
<name>A0A2S6G5U1_9GAMM</name>